<gene>
    <name evidence="1" type="ORF">HPB50_016659</name>
</gene>
<keyword evidence="2" id="KW-1185">Reference proteome</keyword>
<proteinExistence type="predicted"/>
<evidence type="ECO:0000313" key="1">
    <source>
        <dbReference type="EMBL" id="KAH6947013.1"/>
    </source>
</evidence>
<comment type="caution">
    <text evidence="1">The sequence shown here is derived from an EMBL/GenBank/DDBJ whole genome shotgun (WGS) entry which is preliminary data.</text>
</comment>
<sequence length="98" mass="11181">MRRPRLTRRRTKEGAPRVAKRKQKEAVEGEKKTKGETAEQQPSSLSRRQATVYPSKRRKGQCYRAPARASTKAENDCIQVWRPIAAARVETKGDEQST</sequence>
<dbReference type="EMBL" id="CM023481">
    <property type="protein sequence ID" value="KAH6947013.1"/>
    <property type="molecule type" value="Genomic_DNA"/>
</dbReference>
<name>A0ACB7TLJ0_HYAAI</name>
<evidence type="ECO:0000313" key="2">
    <source>
        <dbReference type="Proteomes" id="UP000821845"/>
    </source>
</evidence>
<organism evidence="1 2">
    <name type="scientific">Hyalomma asiaticum</name>
    <name type="common">Tick</name>
    <dbReference type="NCBI Taxonomy" id="266040"/>
    <lineage>
        <taxon>Eukaryota</taxon>
        <taxon>Metazoa</taxon>
        <taxon>Ecdysozoa</taxon>
        <taxon>Arthropoda</taxon>
        <taxon>Chelicerata</taxon>
        <taxon>Arachnida</taxon>
        <taxon>Acari</taxon>
        <taxon>Parasitiformes</taxon>
        <taxon>Ixodida</taxon>
        <taxon>Ixodoidea</taxon>
        <taxon>Ixodidae</taxon>
        <taxon>Hyalomminae</taxon>
        <taxon>Hyalomma</taxon>
    </lineage>
</organism>
<accession>A0ACB7TLJ0</accession>
<dbReference type="Proteomes" id="UP000821845">
    <property type="component" value="Chromosome 1"/>
</dbReference>
<protein>
    <submittedName>
        <fullName evidence="1">Uncharacterized protein</fullName>
    </submittedName>
</protein>
<reference evidence="1" key="1">
    <citation type="submission" date="2020-05" db="EMBL/GenBank/DDBJ databases">
        <title>Large-scale comparative analyses of tick genomes elucidate their genetic diversity and vector capacities.</title>
        <authorList>
            <person name="Jia N."/>
            <person name="Wang J."/>
            <person name="Shi W."/>
            <person name="Du L."/>
            <person name="Sun Y."/>
            <person name="Zhan W."/>
            <person name="Jiang J."/>
            <person name="Wang Q."/>
            <person name="Zhang B."/>
            <person name="Ji P."/>
            <person name="Sakyi L.B."/>
            <person name="Cui X."/>
            <person name="Yuan T."/>
            <person name="Jiang B."/>
            <person name="Yang W."/>
            <person name="Lam T.T.-Y."/>
            <person name="Chang Q."/>
            <person name="Ding S."/>
            <person name="Wang X."/>
            <person name="Zhu J."/>
            <person name="Ruan X."/>
            <person name="Zhao L."/>
            <person name="Wei J."/>
            <person name="Que T."/>
            <person name="Du C."/>
            <person name="Cheng J."/>
            <person name="Dai P."/>
            <person name="Han X."/>
            <person name="Huang E."/>
            <person name="Gao Y."/>
            <person name="Liu J."/>
            <person name="Shao H."/>
            <person name="Ye R."/>
            <person name="Li L."/>
            <person name="Wei W."/>
            <person name="Wang X."/>
            <person name="Wang C."/>
            <person name="Yang T."/>
            <person name="Huo Q."/>
            <person name="Li W."/>
            <person name="Guo W."/>
            <person name="Chen H."/>
            <person name="Zhou L."/>
            <person name="Ni X."/>
            <person name="Tian J."/>
            <person name="Zhou Y."/>
            <person name="Sheng Y."/>
            <person name="Liu T."/>
            <person name="Pan Y."/>
            <person name="Xia L."/>
            <person name="Li J."/>
            <person name="Zhao F."/>
            <person name="Cao W."/>
        </authorList>
    </citation>
    <scope>NUCLEOTIDE SEQUENCE</scope>
    <source>
        <strain evidence="1">Hyas-2018</strain>
    </source>
</reference>